<evidence type="ECO:0000259" key="1">
    <source>
        <dbReference type="Pfam" id="PF13166"/>
    </source>
</evidence>
<dbReference type="RefSeq" id="WP_130037537.1">
    <property type="nucleotide sequence ID" value="NZ_JACCEV010000001.1"/>
</dbReference>
<dbReference type="PANTHER" id="PTHR32114">
    <property type="entry name" value="ABC TRANSPORTER ABCH.3"/>
    <property type="match status" value="1"/>
</dbReference>
<sequence>MSLDRIQLLRNVGQFDSVSEGAQFPLTRLVLIYAENGRGKTTLSSILRSAGTGNAHLVTERHRLGAQHPPHLVLTLRAGPPLVFQNAVWSSTLPGVAVFDDHFVAQNVCAGIEIGASHRQNLHELILGAQGVALNAALQGHVASIEDHNRTLRALGDAIPVEARGNMAVDAFCALPARADIDVTIQDGERDLAAARSADAVRQAATFIALSLPSFDIPAINALLARTLPDLEAEAAHRVQAHLVKLGGAGATWVSDGMQSIAAASTDVDHEICPFCAQDLANSPLLRHYRAYFSEAYDQLKRDVEQQVRELNNTHGAPAALTFERSLREAEQRRNFWGAFVQVPEITVDTAVLTRAWGEAREAIAEVLTAKQAAPLEGSILPEAAMAAIANYEAAKVAVTACSESLTACNDQIALVKERAAEANVADLTADLTRLKITRARYSANVAPQCAAYEEEKAAKTRTEGLRDQARIALDNYRQNIFPAYQRVLNDYLGRFNAGFRLDQVDSVNTRGGSACSYSVLINNAVVPHTADAGPSFRNTLSAGDRNALALAFFFASLEQDQQLAQKIVVIDDPMTSLDEHRSLTTVQEIRRLLPRVAQVIVLSHSKPFLCNLWEGANTADRSAIRLIRAAAGSTFAAWDVRQDCITEHDRRHELVTGYLQAANPAVERQVAAALRPILEAFARVAYPNTFQPGGLLGPFIGICEQRVNTPGQILSQADIVELRALLDYSNLFHHDSNPAWAMQVINDQALVNFAQRTLAFTRR</sequence>
<keyword evidence="3" id="KW-1185">Reference proteome</keyword>
<proteinExistence type="predicted"/>
<feature type="domain" description="Protein CR006 P-loop" evidence="1">
    <location>
        <begin position="251"/>
        <end position="615"/>
    </location>
</feature>
<dbReference type="Proteomes" id="UP000554144">
    <property type="component" value="Unassembled WGS sequence"/>
</dbReference>
<protein>
    <submittedName>
        <fullName evidence="2">AAA family ATPase</fullName>
    </submittedName>
</protein>
<evidence type="ECO:0000313" key="3">
    <source>
        <dbReference type="Proteomes" id="UP000554144"/>
    </source>
</evidence>
<reference evidence="2 3" key="1">
    <citation type="submission" date="2020-07" db="EMBL/GenBank/DDBJ databases">
        <title>Taxonomic revisions and descriptions of new bacterial species based on genomic comparisons in the high-G+C-content subgroup of the family Alcaligenaceae.</title>
        <authorList>
            <person name="Szabo A."/>
            <person name="Felfoldi T."/>
        </authorList>
    </citation>
    <scope>NUCLEOTIDE SEQUENCE [LARGE SCALE GENOMIC DNA]</scope>
    <source>
        <strain evidence="2 3">DSM 25667</strain>
    </source>
</reference>
<organism evidence="2 3">
    <name type="scientific">Pollutimonas harenae</name>
    <dbReference type="NCBI Taxonomy" id="657015"/>
    <lineage>
        <taxon>Bacteria</taxon>
        <taxon>Pseudomonadati</taxon>
        <taxon>Pseudomonadota</taxon>
        <taxon>Betaproteobacteria</taxon>
        <taxon>Burkholderiales</taxon>
        <taxon>Alcaligenaceae</taxon>
        <taxon>Pollutimonas</taxon>
    </lineage>
</organism>
<comment type="caution">
    <text evidence="2">The sequence shown here is derived from an EMBL/GenBank/DDBJ whole genome shotgun (WGS) entry which is preliminary data.</text>
</comment>
<dbReference type="OrthoDB" id="9795565at2"/>
<dbReference type="InterPro" id="IPR027417">
    <property type="entry name" value="P-loop_NTPase"/>
</dbReference>
<gene>
    <name evidence="2" type="ORF">H0A62_05330</name>
</gene>
<dbReference type="PANTHER" id="PTHR32114:SF2">
    <property type="entry name" value="ABC TRANSPORTER ABCH.3"/>
    <property type="match status" value="1"/>
</dbReference>
<name>A0A853GZ42_9BURK</name>
<dbReference type="Gene3D" id="3.40.50.300">
    <property type="entry name" value="P-loop containing nucleotide triphosphate hydrolases"/>
    <property type="match status" value="1"/>
</dbReference>
<dbReference type="InterPro" id="IPR026866">
    <property type="entry name" value="CR006_AAA"/>
</dbReference>
<dbReference type="AlphaFoldDB" id="A0A853GZ42"/>
<dbReference type="EMBL" id="JACCEV010000001">
    <property type="protein sequence ID" value="NYT85020.1"/>
    <property type="molecule type" value="Genomic_DNA"/>
</dbReference>
<dbReference type="Pfam" id="PF13166">
    <property type="entry name" value="AAA_13"/>
    <property type="match status" value="1"/>
</dbReference>
<evidence type="ECO:0000313" key="2">
    <source>
        <dbReference type="EMBL" id="NYT85020.1"/>
    </source>
</evidence>
<accession>A0A853GZ42</accession>
<dbReference type="SUPFAM" id="SSF52540">
    <property type="entry name" value="P-loop containing nucleoside triphosphate hydrolases"/>
    <property type="match status" value="1"/>
</dbReference>